<comment type="function">
    <text evidence="2">Catalyzes the reduction of dTDP-6-deoxy-L-lyxo-4-hexulose to yield dTDP-L-rhamnose.</text>
</comment>
<organism evidence="4 5">
    <name type="scientific">Kibdelosporangium lantanae</name>
    <dbReference type="NCBI Taxonomy" id="1497396"/>
    <lineage>
        <taxon>Bacteria</taxon>
        <taxon>Bacillati</taxon>
        <taxon>Actinomycetota</taxon>
        <taxon>Actinomycetes</taxon>
        <taxon>Pseudonocardiales</taxon>
        <taxon>Pseudonocardiaceae</taxon>
        <taxon>Kibdelosporangium</taxon>
    </lineage>
</organism>
<name>A0ABW3MG60_9PSEU</name>
<dbReference type="Pfam" id="PF04321">
    <property type="entry name" value="RmlD_sub_bind"/>
    <property type="match status" value="1"/>
</dbReference>
<comment type="caution">
    <text evidence="4">The sequence shown here is derived from an EMBL/GenBank/DDBJ whole genome shotgun (WGS) entry which is preliminary data.</text>
</comment>
<evidence type="ECO:0000313" key="5">
    <source>
        <dbReference type="Proteomes" id="UP001597045"/>
    </source>
</evidence>
<keyword evidence="2" id="KW-0521">NADP</keyword>
<feature type="domain" description="RmlD-like substrate binding" evidence="3">
    <location>
        <begin position="1"/>
        <end position="215"/>
    </location>
</feature>
<dbReference type="Proteomes" id="UP001597045">
    <property type="component" value="Unassembled WGS sequence"/>
</dbReference>
<evidence type="ECO:0000256" key="2">
    <source>
        <dbReference type="RuleBase" id="RU364082"/>
    </source>
</evidence>
<protein>
    <recommendedName>
        <fullName evidence="2">dTDP-4-dehydrorhamnose reductase</fullName>
        <ecNumber evidence="2">1.1.1.133</ecNumber>
    </recommendedName>
</protein>
<dbReference type="InterPro" id="IPR005913">
    <property type="entry name" value="dTDP_dehydrorham_reduct"/>
</dbReference>
<sequence length="228" mass="25007">MITGSCGQLGAHVMRGLVDRGITVLGLSRRPCTGSHGPVRVLDVRSPELTNVIREFQPTHIVHLAGVSSPTEAERDPDRAWAMHVDVPRRLNACGVWMLYPSSDFVWDGTKKGRYTTADVPHPQSVYGRSKVAGERVVDGLVVRFSLLYGPPACPRSTTWTQWTSKIDAGEPVPVFTNEFRTPLPFTEAAERVIDLGRHKVRGLVHVAGPDVLTPKDLVTVLARSRGT</sequence>
<evidence type="ECO:0000259" key="3">
    <source>
        <dbReference type="Pfam" id="PF04321"/>
    </source>
</evidence>
<gene>
    <name evidence="4" type="ORF">ACFQ1S_29235</name>
</gene>
<proteinExistence type="inferred from homology"/>
<dbReference type="EMBL" id="JBHTIS010002113">
    <property type="protein sequence ID" value="MFD1049331.1"/>
    <property type="molecule type" value="Genomic_DNA"/>
</dbReference>
<dbReference type="Gene3D" id="3.40.50.720">
    <property type="entry name" value="NAD(P)-binding Rossmann-like Domain"/>
    <property type="match status" value="1"/>
</dbReference>
<comment type="similarity">
    <text evidence="1 2">Belongs to the dTDP-4-dehydrorhamnose reductase family.</text>
</comment>
<feature type="non-terminal residue" evidence="4">
    <location>
        <position position="228"/>
    </location>
</feature>
<dbReference type="PANTHER" id="PTHR10491:SF4">
    <property type="entry name" value="METHIONINE ADENOSYLTRANSFERASE 2 SUBUNIT BETA"/>
    <property type="match status" value="1"/>
</dbReference>
<evidence type="ECO:0000313" key="4">
    <source>
        <dbReference type="EMBL" id="MFD1049331.1"/>
    </source>
</evidence>
<dbReference type="InterPro" id="IPR036291">
    <property type="entry name" value="NAD(P)-bd_dom_sf"/>
</dbReference>
<keyword evidence="2" id="KW-0560">Oxidoreductase</keyword>
<dbReference type="EC" id="1.1.1.133" evidence="2"/>
<accession>A0ABW3MG60</accession>
<comment type="pathway">
    <text evidence="2">Carbohydrate biosynthesis; dTDP-L-rhamnose biosynthesis.</text>
</comment>
<reference evidence="5" key="1">
    <citation type="journal article" date="2019" name="Int. J. Syst. Evol. Microbiol.">
        <title>The Global Catalogue of Microorganisms (GCM) 10K type strain sequencing project: providing services to taxonomists for standard genome sequencing and annotation.</title>
        <authorList>
            <consortium name="The Broad Institute Genomics Platform"/>
            <consortium name="The Broad Institute Genome Sequencing Center for Infectious Disease"/>
            <person name="Wu L."/>
            <person name="Ma J."/>
        </authorList>
    </citation>
    <scope>NUCLEOTIDE SEQUENCE [LARGE SCALE GENOMIC DNA]</scope>
    <source>
        <strain evidence="5">JCM 31486</strain>
    </source>
</reference>
<evidence type="ECO:0000256" key="1">
    <source>
        <dbReference type="ARBA" id="ARBA00010944"/>
    </source>
</evidence>
<dbReference type="PANTHER" id="PTHR10491">
    <property type="entry name" value="DTDP-4-DEHYDRORHAMNOSE REDUCTASE"/>
    <property type="match status" value="1"/>
</dbReference>
<keyword evidence="5" id="KW-1185">Reference proteome</keyword>
<dbReference type="InterPro" id="IPR029903">
    <property type="entry name" value="RmlD-like-bd"/>
</dbReference>
<dbReference type="SUPFAM" id="SSF51735">
    <property type="entry name" value="NAD(P)-binding Rossmann-fold domains"/>
    <property type="match status" value="1"/>
</dbReference>